<gene>
    <name evidence="2" type="ORF">E3P90_02956</name>
</gene>
<feature type="compositionally biased region" description="Low complexity" evidence="1">
    <location>
        <begin position="402"/>
        <end position="417"/>
    </location>
</feature>
<comment type="caution">
    <text evidence="2">The sequence shown here is derived from an EMBL/GenBank/DDBJ whole genome shotgun (WGS) entry which is preliminary data.</text>
</comment>
<proteinExistence type="predicted"/>
<feature type="region of interest" description="Disordered" evidence="1">
    <location>
        <begin position="396"/>
        <end position="456"/>
    </location>
</feature>
<reference evidence="2 3" key="1">
    <citation type="submission" date="2019-03" db="EMBL/GenBank/DDBJ databases">
        <title>Sequencing 23 genomes of Wallemia ichthyophaga.</title>
        <authorList>
            <person name="Gostincar C."/>
        </authorList>
    </citation>
    <scope>NUCLEOTIDE SEQUENCE [LARGE SCALE GENOMIC DNA]</scope>
    <source>
        <strain evidence="2 3">EXF-8621</strain>
    </source>
</reference>
<dbReference type="InterPro" id="IPR012677">
    <property type="entry name" value="Nucleotide-bd_a/b_plait_sf"/>
</dbReference>
<accession>A0A4T0HZ84</accession>
<dbReference type="EMBL" id="SPOF01000033">
    <property type="protein sequence ID" value="TIB10172.1"/>
    <property type="molecule type" value="Genomic_DNA"/>
</dbReference>
<evidence type="ECO:0000313" key="3">
    <source>
        <dbReference type="Proteomes" id="UP000306954"/>
    </source>
</evidence>
<dbReference type="AlphaFoldDB" id="A0A4T0HZ84"/>
<feature type="region of interest" description="Disordered" evidence="1">
    <location>
        <begin position="481"/>
        <end position="527"/>
    </location>
</feature>
<feature type="compositionally biased region" description="Polar residues" evidence="1">
    <location>
        <begin position="446"/>
        <end position="456"/>
    </location>
</feature>
<name>A0A4T0HZ84_WALIC</name>
<evidence type="ECO:0000313" key="2">
    <source>
        <dbReference type="EMBL" id="TIB10172.1"/>
    </source>
</evidence>
<dbReference type="Proteomes" id="UP000306954">
    <property type="component" value="Unassembled WGS sequence"/>
</dbReference>
<sequence length="527" mass="59578">MILSIPRLWQRVEIYERDLSEGGMRSEFAEFIKLIRSRNKKKIKEVKLLLGATQVPGVAIRTLIGAQKLDKLVVHYTETFNGPFFVPPECTVVEAWAATLNTHNKPHALIIQKNQLDVVRLHNVLPWSTHFDQDLSNGVRHLHLHLNTQCRDTMAGYTISQCKDLETLYVGNLAFTLNIPISLAQLKILTLVNSSSALRFLRAPALEEMEIYTDDSVDMEESITIHHSLTSLRRIKLRIGREEVRMNREMFNRLEVADVVAEGDGFLDALVSNGRGLRVLRTRHADYSKLRNLIERSGLNIEELTLEETPAREKREDDKKAIDCCFNKWEDVRLKWVDDTTALVIFTDPVSAKRAYLHVVAHPPAILVTNREDKAKLRISPYNKQDSEQIITQVYSRHQPRRQSQSHSHSRTPSLSHGIGLAGGPVAQPPTAHPSTNTQHRRPSNAPYSLESNHQFGLPPLQQQQSLHTLINSSFSLPKPEEFGVPGISNVDTFKPPPSTSNAIPITSPEEPLDPTSEPFVPHPQPH</sequence>
<evidence type="ECO:0000256" key="1">
    <source>
        <dbReference type="SAM" id="MobiDB-lite"/>
    </source>
</evidence>
<protein>
    <submittedName>
        <fullName evidence="2">Uncharacterized protein</fullName>
    </submittedName>
</protein>
<organism evidence="2 3">
    <name type="scientific">Wallemia ichthyophaga</name>
    <dbReference type="NCBI Taxonomy" id="245174"/>
    <lineage>
        <taxon>Eukaryota</taxon>
        <taxon>Fungi</taxon>
        <taxon>Dikarya</taxon>
        <taxon>Basidiomycota</taxon>
        <taxon>Wallemiomycotina</taxon>
        <taxon>Wallemiomycetes</taxon>
        <taxon>Wallemiales</taxon>
        <taxon>Wallemiaceae</taxon>
        <taxon>Wallemia</taxon>
    </lineage>
</organism>
<dbReference type="Gene3D" id="3.30.70.330">
    <property type="match status" value="1"/>
</dbReference>